<dbReference type="RefSeq" id="WP_285274067.1">
    <property type="nucleotide sequence ID" value="NZ_JASNVW010000004.1"/>
</dbReference>
<keyword evidence="1" id="KW-0472">Membrane</keyword>
<keyword evidence="1" id="KW-0812">Transmembrane</keyword>
<organism evidence="2 3">
    <name type="scientific">Ignisphaera cupida</name>
    <dbReference type="NCBI Taxonomy" id="3050454"/>
    <lineage>
        <taxon>Archaea</taxon>
        <taxon>Thermoproteota</taxon>
        <taxon>Thermoprotei</taxon>
        <taxon>Desulfurococcales</taxon>
        <taxon>Desulfurococcaceae</taxon>
        <taxon>Ignisphaera</taxon>
    </lineage>
</organism>
<protein>
    <submittedName>
        <fullName evidence="2">Uncharacterized protein</fullName>
    </submittedName>
</protein>
<evidence type="ECO:0000313" key="2">
    <source>
        <dbReference type="EMBL" id="MDK6029080.1"/>
    </source>
</evidence>
<reference evidence="2 3" key="1">
    <citation type="submission" date="2023-05" db="EMBL/GenBank/DDBJ databases">
        <title>A new hyperthermophilic archaea 'Ignisphaera cupida' sp. nov. and description of the family 'Ignisphaeraceae' fam. nov.</title>
        <authorList>
            <person name="Podosokorskaya O.A."/>
            <person name="Elcheninov A.G."/>
            <person name="Klukina A."/>
            <person name="Merkel A.Y."/>
        </authorList>
    </citation>
    <scope>NUCLEOTIDE SEQUENCE [LARGE SCALE GENOMIC DNA]</scope>
    <source>
        <strain evidence="2 3">4213-co</strain>
    </source>
</reference>
<evidence type="ECO:0000313" key="3">
    <source>
        <dbReference type="Proteomes" id="UP001529235"/>
    </source>
</evidence>
<gene>
    <name evidence="2" type="ORF">QPL79_06860</name>
</gene>
<dbReference type="Proteomes" id="UP001529235">
    <property type="component" value="Unassembled WGS sequence"/>
</dbReference>
<keyword evidence="1" id="KW-1133">Transmembrane helix</keyword>
<feature type="transmembrane region" description="Helical" evidence="1">
    <location>
        <begin position="58"/>
        <end position="83"/>
    </location>
</feature>
<dbReference type="EMBL" id="JASNVW010000004">
    <property type="protein sequence ID" value="MDK6029080.1"/>
    <property type="molecule type" value="Genomic_DNA"/>
</dbReference>
<comment type="caution">
    <text evidence="2">The sequence shown here is derived from an EMBL/GenBank/DDBJ whole genome shotgun (WGS) entry which is preliminary data.</text>
</comment>
<sequence>MLYSIALSLYLILYNDIVSKTISIVLSSVAILATSLSDRSNIIQFVNAYHLVGLRKKSIAFILWLFFNVRIVILLIVYCIFAMNIIISLTFFITSNVAVALIIFQSVFKEVKL</sequence>
<keyword evidence="3" id="KW-1185">Reference proteome</keyword>
<dbReference type="AlphaFoldDB" id="A0ABD4Z9V5"/>
<feature type="transmembrane region" description="Helical" evidence="1">
    <location>
        <begin position="17"/>
        <end position="37"/>
    </location>
</feature>
<accession>A0ABD4Z9V5</accession>
<name>A0ABD4Z9V5_9CREN</name>
<evidence type="ECO:0000256" key="1">
    <source>
        <dbReference type="SAM" id="Phobius"/>
    </source>
</evidence>
<proteinExistence type="predicted"/>
<feature type="transmembrane region" description="Helical" evidence="1">
    <location>
        <begin position="89"/>
        <end position="108"/>
    </location>
</feature>